<name>A0A3B0G0Z2_PSEPS</name>
<dbReference type="AlphaFoldDB" id="A0A3B0G0Z2"/>
<accession>A0A3B0G0Z2</accession>
<organism evidence="1 2">
    <name type="scientific">Pseudarthrobacter phenanthrenivorans</name>
    <name type="common">Arthrobacter phenanthrenivorans</name>
    <dbReference type="NCBI Taxonomy" id="361575"/>
    <lineage>
        <taxon>Bacteria</taxon>
        <taxon>Bacillati</taxon>
        <taxon>Actinomycetota</taxon>
        <taxon>Actinomycetes</taxon>
        <taxon>Micrococcales</taxon>
        <taxon>Micrococcaceae</taxon>
        <taxon>Pseudarthrobacter</taxon>
    </lineage>
</organism>
<reference evidence="2" key="2">
    <citation type="submission" date="2018-10" db="EMBL/GenBank/DDBJ databases">
        <authorList>
            <person name="Wang Y."/>
            <person name="Wang J."/>
            <person name="Yang X."/>
            <person name="Wang Z."/>
            <person name="Huang Y."/>
        </authorList>
    </citation>
    <scope>NUCLEOTIDE SEQUENCE [LARGE SCALE GENOMIC DNA]</scope>
    <source>
        <strain evidence="2">J015</strain>
    </source>
</reference>
<protein>
    <submittedName>
        <fullName evidence="1">Uncharacterized protein</fullName>
    </submittedName>
</protein>
<comment type="caution">
    <text evidence="1">The sequence shown here is derived from an EMBL/GenBank/DDBJ whole genome shotgun (WGS) entry which is preliminary data.</text>
</comment>
<dbReference type="EMBL" id="RBNH01000004">
    <property type="protein sequence ID" value="RKO25579.1"/>
    <property type="molecule type" value="Genomic_DNA"/>
</dbReference>
<reference evidence="1 2" key="1">
    <citation type="submission" date="2018-10" db="EMBL/GenBank/DDBJ databases">
        <title>Genome-guide identification and characterization of bacteria that degrade polycyclic aromatic hydrocarbons and resist hexavalent chromium simultaneously.</title>
        <authorList>
            <person name="Feng H."/>
        </authorList>
    </citation>
    <scope>NUCLEOTIDE SEQUENCE [LARGE SCALE GENOMIC DNA]</scope>
    <source>
        <strain evidence="1 2">J015</strain>
    </source>
</reference>
<evidence type="ECO:0000313" key="2">
    <source>
        <dbReference type="Proteomes" id="UP000273159"/>
    </source>
</evidence>
<dbReference type="Proteomes" id="UP000273159">
    <property type="component" value="Unassembled WGS sequence"/>
</dbReference>
<sequence>MVMCALGLMVFVPLTAVDDARPSRLGWHMYAAAVDLPKVEVTLTDSSSEERSLSNIVSGFRSELDYMEPVARFICAREQNVTSVRLSRSHPNLDAVVECAGS</sequence>
<proteinExistence type="predicted"/>
<gene>
    <name evidence="1" type="ORF">D7Z96_07210</name>
</gene>
<evidence type="ECO:0000313" key="1">
    <source>
        <dbReference type="EMBL" id="RKO25579.1"/>
    </source>
</evidence>